<dbReference type="PANTHER" id="PTHR35564:SF3">
    <property type="entry name" value="TYPE VI SECRETION SYSTEM BASEPLATE SUBUNIT TSSG"/>
    <property type="match status" value="1"/>
</dbReference>
<organism evidence="1 2">
    <name type="scientific">Shewanella khirikhana</name>
    <dbReference type="NCBI Taxonomy" id="1965282"/>
    <lineage>
        <taxon>Bacteria</taxon>
        <taxon>Pseudomonadati</taxon>
        <taxon>Pseudomonadota</taxon>
        <taxon>Gammaproteobacteria</taxon>
        <taxon>Alteromonadales</taxon>
        <taxon>Shewanellaceae</taxon>
        <taxon>Shewanella</taxon>
    </lineage>
</organism>
<proteinExistence type="predicted"/>
<name>A0ABN5TWW9_9GAMM</name>
<dbReference type="InterPro" id="IPR010732">
    <property type="entry name" value="T6SS_TssG-like"/>
</dbReference>
<reference evidence="2" key="1">
    <citation type="submission" date="2017-03" db="EMBL/GenBank/DDBJ databases">
        <title>Full genome sequence of a non-lethal Shewanella isolate that potentiates virulence of Vibio parahaemolyticus causing acute hepatopancreatic necrosis disease (AHPND) in shrimp.</title>
        <authorList>
            <person name="Prachumwat A."/>
            <person name="Sritunyalucksana K."/>
        </authorList>
    </citation>
    <scope>NUCLEOTIDE SEQUENCE [LARGE SCALE GENOMIC DNA]</scope>
    <source>
        <strain evidence="2">TH2012</strain>
    </source>
</reference>
<dbReference type="Proteomes" id="UP000278437">
    <property type="component" value="Chromosome"/>
</dbReference>
<protein>
    <recommendedName>
        <fullName evidence="3">Type VI secretion protein</fullName>
    </recommendedName>
</protein>
<dbReference type="PANTHER" id="PTHR35564">
    <property type="match status" value="1"/>
</dbReference>
<gene>
    <name evidence="1" type="ORF">STH12_02443</name>
</gene>
<evidence type="ECO:0008006" key="3">
    <source>
        <dbReference type="Google" id="ProtNLM"/>
    </source>
</evidence>
<sequence length="333" mass="37861">MGSRAGSAALDMSAQAPLPVPERYRQYNFFQLVELLHKVQNQDPQKDDWEREGRLTFRANPSLGFAAADISDLTQLHGRVQLETCFMGLGGAQSPLPNYMLDMLLEDEEGIRTSFLDFFSNRLTSLLYRSWRKYRYYVQFQHDARDQFSAQVFSLVGLSSEHLRADSVINWSKMLAYAGTLAGRSRSAQVLSGIVAHSFDLTDVSVREWQFRWVAIPADQRSILGISNMQLGQTTLLGEKTPDVSGKFVLCIGQLAQERFRELLPSGREFEPLCRLVELVLREQMAFDLELTIRDDEEPVLRLDCDGVGQLGWSSFLGTPKVTQKRVLIQIRE</sequence>
<keyword evidence="2" id="KW-1185">Reference proteome</keyword>
<dbReference type="EMBL" id="CP020373">
    <property type="protein sequence ID" value="AZQ11521.1"/>
    <property type="molecule type" value="Genomic_DNA"/>
</dbReference>
<accession>A0ABN5TWW9</accession>
<evidence type="ECO:0000313" key="1">
    <source>
        <dbReference type="EMBL" id="AZQ11521.1"/>
    </source>
</evidence>
<dbReference type="NCBIfam" id="TIGR03347">
    <property type="entry name" value="VI_chp_1"/>
    <property type="match status" value="1"/>
</dbReference>
<evidence type="ECO:0000313" key="2">
    <source>
        <dbReference type="Proteomes" id="UP000278437"/>
    </source>
</evidence>
<dbReference type="Pfam" id="PF06996">
    <property type="entry name" value="T6SS_TssG"/>
    <property type="match status" value="1"/>
</dbReference>